<evidence type="ECO:0000313" key="4">
    <source>
        <dbReference type="Proteomes" id="UP000694888"/>
    </source>
</evidence>
<accession>A0ABM0K814</accession>
<dbReference type="PANTHER" id="PTHR11783">
    <property type="entry name" value="SULFOTRANSFERASE SULT"/>
    <property type="match status" value="1"/>
</dbReference>
<protein>
    <submittedName>
        <fullName evidence="5">Sulfotransferase 1C2</fullName>
    </submittedName>
</protein>
<evidence type="ECO:0000313" key="5">
    <source>
        <dbReference type="RefSeq" id="XP_005110989.1"/>
    </source>
</evidence>
<comment type="similarity">
    <text evidence="1">Belongs to the sulfotransferase 1 family.</text>
</comment>
<evidence type="ECO:0000256" key="1">
    <source>
        <dbReference type="ARBA" id="ARBA00005771"/>
    </source>
</evidence>
<feature type="domain" description="Sulfotransferase" evidence="3">
    <location>
        <begin position="44"/>
        <end position="278"/>
    </location>
</feature>
<dbReference type="Proteomes" id="UP000694888">
    <property type="component" value="Unplaced"/>
</dbReference>
<dbReference type="SUPFAM" id="SSF52540">
    <property type="entry name" value="P-loop containing nucleoside triphosphate hydrolases"/>
    <property type="match status" value="1"/>
</dbReference>
<reference evidence="5" key="1">
    <citation type="submission" date="2025-08" db="UniProtKB">
        <authorList>
            <consortium name="RefSeq"/>
        </authorList>
    </citation>
    <scope>IDENTIFICATION</scope>
</reference>
<dbReference type="Gene3D" id="3.40.50.300">
    <property type="entry name" value="P-loop containing nucleotide triphosphate hydrolases"/>
    <property type="match status" value="1"/>
</dbReference>
<keyword evidence="2" id="KW-0808">Transferase</keyword>
<name>A0ABM0K814_APLCA</name>
<proteinExistence type="inferred from homology"/>
<keyword evidence="4" id="KW-1185">Reference proteome</keyword>
<dbReference type="RefSeq" id="XP_005110989.1">
    <property type="nucleotide sequence ID" value="XM_005110932.3"/>
</dbReference>
<evidence type="ECO:0000256" key="2">
    <source>
        <dbReference type="ARBA" id="ARBA00022679"/>
    </source>
</evidence>
<gene>
    <name evidence="5" type="primary">LOC101853130</name>
</gene>
<organism evidence="4 5">
    <name type="scientific">Aplysia californica</name>
    <name type="common">California sea hare</name>
    <dbReference type="NCBI Taxonomy" id="6500"/>
    <lineage>
        <taxon>Eukaryota</taxon>
        <taxon>Metazoa</taxon>
        <taxon>Spiralia</taxon>
        <taxon>Lophotrochozoa</taxon>
        <taxon>Mollusca</taxon>
        <taxon>Gastropoda</taxon>
        <taxon>Heterobranchia</taxon>
        <taxon>Euthyneura</taxon>
        <taxon>Tectipleura</taxon>
        <taxon>Aplysiida</taxon>
        <taxon>Aplysioidea</taxon>
        <taxon>Aplysiidae</taxon>
        <taxon>Aplysia</taxon>
    </lineage>
</organism>
<dbReference type="Pfam" id="PF00685">
    <property type="entry name" value="Sulfotransfer_1"/>
    <property type="match status" value="1"/>
</dbReference>
<dbReference type="GeneID" id="101853130"/>
<sequence length="287" mass="33457">MSLEVTTDEDGFRLPLLRTKDGRFAGNTFVQDTIDNMPSVKLRDNDVLFCSYAKSGCHWIWQNVRMLHQGEVTDDAVDKEGSMMEYHDIDYLDNLPSPRFLNTHVFFDKLPSDLLKGNVKMVFVYRNPKDIAVSFYHHHSRLKSYGYEGKFSNYIKRFASGLVSNNSIFDYWTSFDQGLRKNPQIPHIVMSYEELKKNPVSERHRLAAFLGRNYDEEFILQVAEATSIDRMRQQKGGPKDSNGSIFYRKGEVGDWKNHFTVAESNWFDDMVASRLKDCKMFKFVYSL</sequence>
<dbReference type="InterPro" id="IPR000863">
    <property type="entry name" value="Sulfotransferase_dom"/>
</dbReference>
<dbReference type="InterPro" id="IPR027417">
    <property type="entry name" value="P-loop_NTPase"/>
</dbReference>
<evidence type="ECO:0000259" key="3">
    <source>
        <dbReference type="Pfam" id="PF00685"/>
    </source>
</evidence>